<dbReference type="EMBL" id="SSGG01000011">
    <property type="protein sequence ID" value="TXI38729.1"/>
    <property type="molecule type" value="Genomic_DNA"/>
</dbReference>
<dbReference type="Gene3D" id="3.30.700.10">
    <property type="entry name" value="Glycoprotein, Type 4 Pilin"/>
    <property type="match status" value="1"/>
</dbReference>
<evidence type="ECO:0000313" key="3">
    <source>
        <dbReference type="Proteomes" id="UP000321374"/>
    </source>
</evidence>
<proteinExistence type="predicted"/>
<reference evidence="2 3" key="1">
    <citation type="submission" date="2018-09" db="EMBL/GenBank/DDBJ databases">
        <title>Metagenome Assembled Genomes from an Advanced Water Purification Facility.</title>
        <authorList>
            <person name="Stamps B.W."/>
            <person name="Spear J.R."/>
        </authorList>
    </citation>
    <scope>NUCLEOTIDE SEQUENCE [LARGE SCALE GENOMIC DNA]</scope>
    <source>
        <strain evidence="2">Bin_42_2</strain>
    </source>
</reference>
<gene>
    <name evidence="2" type="ORF">E6Q51_00635</name>
</gene>
<dbReference type="PROSITE" id="PS00409">
    <property type="entry name" value="PROKAR_NTER_METHYL"/>
    <property type="match status" value="1"/>
</dbReference>
<dbReference type="RefSeq" id="WP_124551781.1">
    <property type="nucleotide sequence ID" value="NZ_CP033953.1"/>
</dbReference>
<dbReference type="NCBIfam" id="TIGR02532">
    <property type="entry name" value="IV_pilin_GFxxxE"/>
    <property type="match status" value="1"/>
</dbReference>
<dbReference type="SUPFAM" id="SSF54523">
    <property type="entry name" value="Pili subunits"/>
    <property type="match status" value="1"/>
</dbReference>
<dbReference type="Pfam" id="PF07963">
    <property type="entry name" value="N_methyl"/>
    <property type="match status" value="1"/>
</dbReference>
<keyword evidence="1" id="KW-0472">Membrane</keyword>
<keyword evidence="1" id="KW-1133">Transmembrane helix</keyword>
<dbReference type="STRING" id="1122236.GCA_000378225_00503"/>
<dbReference type="InterPro" id="IPR012902">
    <property type="entry name" value="N_methyl_site"/>
</dbReference>
<name>A0A5C7WP01_METME</name>
<dbReference type="Proteomes" id="UP000321374">
    <property type="component" value="Unassembled WGS sequence"/>
</dbReference>
<protein>
    <submittedName>
        <fullName evidence="2">Prepilin-type N-terminal cleavage/methylation domain-containing protein</fullName>
    </submittedName>
</protein>
<keyword evidence="1" id="KW-0812">Transmembrane</keyword>
<dbReference type="OrthoDB" id="8538594at2"/>
<dbReference type="AlphaFoldDB" id="A0A5C7WP01"/>
<accession>A0A5C7WP01</accession>
<organism evidence="2 3">
    <name type="scientific">Methylophilus methylotrophus</name>
    <name type="common">Bacterium W3A1</name>
    <dbReference type="NCBI Taxonomy" id="17"/>
    <lineage>
        <taxon>Bacteria</taxon>
        <taxon>Pseudomonadati</taxon>
        <taxon>Pseudomonadota</taxon>
        <taxon>Betaproteobacteria</taxon>
        <taxon>Nitrosomonadales</taxon>
        <taxon>Methylophilaceae</taxon>
        <taxon>Methylophilus</taxon>
    </lineage>
</organism>
<comment type="caution">
    <text evidence="2">The sequence shown here is derived from an EMBL/GenBank/DDBJ whole genome shotgun (WGS) entry which is preliminary data.</text>
</comment>
<evidence type="ECO:0000256" key="1">
    <source>
        <dbReference type="SAM" id="Phobius"/>
    </source>
</evidence>
<feature type="transmembrane region" description="Helical" evidence="1">
    <location>
        <begin position="12"/>
        <end position="32"/>
    </location>
</feature>
<dbReference type="InterPro" id="IPR045584">
    <property type="entry name" value="Pilin-like"/>
</dbReference>
<sequence>MKNKPYAQSGFTLVEMVVVILILSALAITAYARIAHIDVQARQASLQSFKATVVSVATMAKGVCMSDPQCAGNQPTSSAAIEGNTIYFSHGYPMGWRGNEDGTGTLQQLLEVGNFSVQPSLSDNNRAIYYLQGARDASRCKLEYTISTSTSGLTVSIDDSGC</sequence>
<evidence type="ECO:0000313" key="2">
    <source>
        <dbReference type="EMBL" id="TXI38729.1"/>
    </source>
</evidence>